<dbReference type="NCBIfam" id="TIGR02532">
    <property type="entry name" value="IV_pilin_GFxxxE"/>
    <property type="match status" value="1"/>
</dbReference>
<keyword evidence="1" id="KW-0472">Membrane</keyword>
<protein>
    <submittedName>
        <fullName evidence="3">Putative major pilin subunit</fullName>
    </submittedName>
</protein>
<evidence type="ECO:0000313" key="4">
    <source>
        <dbReference type="Proteomes" id="UP000317178"/>
    </source>
</evidence>
<name>A0A518CRH6_9PLAN</name>
<proteinExistence type="predicted"/>
<dbReference type="InterPro" id="IPR027558">
    <property type="entry name" value="Pre_pil_HX9DG_C"/>
</dbReference>
<dbReference type="SUPFAM" id="SSF54523">
    <property type="entry name" value="Pili subunits"/>
    <property type="match status" value="1"/>
</dbReference>
<dbReference type="PANTHER" id="PTHR30093">
    <property type="entry name" value="GENERAL SECRETION PATHWAY PROTEIN G"/>
    <property type="match status" value="1"/>
</dbReference>
<evidence type="ECO:0000256" key="1">
    <source>
        <dbReference type="SAM" id="Phobius"/>
    </source>
</evidence>
<dbReference type="AlphaFoldDB" id="A0A518CRH6"/>
<dbReference type="PROSITE" id="PS00409">
    <property type="entry name" value="PROKAR_NTER_METHYL"/>
    <property type="match status" value="1"/>
</dbReference>
<dbReference type="OrthoDB" id="269098at2"/>
<accession>A0A518CRH6</accession>
<evidence type="ECO:0000313" key="3">
    <source>
        <dbReference type="EMBL" id="QDU81804.1"/>
    </source>
</evidence>
<reference evidence="3 4" key="1">
    <citation type="submission" date="2019-02" db="EMBL/GenBank/DDBJ databases">
        <title>Deep-cultivation of Planctomycetes and their phenomic and genomic characterization uncovers novel biology.</title>
        <authorList>
            <person name="Wiegand S."/>
            <person name="Jogler M."/>
            <person name="Boedeker C."/>
            <person name="Pinto D."/>
            <person name="Vollmers J."/>
            <person name="Rivas-Marin E."/>
            <person name="Kohn T."/>
            <person name="Peeters S.H."/>
            <person name="Heuer A."/>
            <person name="Rast P."/>
            <person name="Oberbeckmann S."/>
            <person name="Bunk B."/>
            <person name="Jeske O."/>
            <person name="Meyerdierks A."/>
            <person name="Storesund J.E."/>
            <person name="Kallscheuer N."/>
            <person name="Luecker S."/>
            <person name="Lage O.M."/>
            <person name="Pohl T."/>
            <person name="Merkel B.J."/>
            <person name="Hornburger P."/>
            <person name="Mueller R.-W."/>
            <person name="Bruemmer F."/>
            <person name="Labrenz M."/>
            <person name="Spormann A.M."/>
            <person name="Op den Camp H."/>
            <person name="Overmann J."/>
            <person name="Amann R."/>
            <person name="Jetten M.S.M."/>
            <person name="Mascher T."/>
            <person name="Medema M.H."/>
            <person name="Devos D.P."/>
            <person name="Kaster A.-K."/>
            <person name="Ovreas L."/>
            <person name="Rohde M."/>
            <person name="Galperin M.Y."/>
            <person name="Jogler C."/>
        </authorList>
    </citation>
    <scope>NUCLEOTIDE SEQUENCE [LARGE SCALE GENOMIC DNA]</scope>
    <source>
        <strain evidence="3 4">Pla110</strain>
    </source>
</reference>
<dbReference type="RefSeq" id="WP_144997451.1">
    <property type="nucleotide sequence ID" value="NZ_CP036281.1"/>
</dbReference>
<keyword evidence="4" id="KW-1185">Reference proteome</keyword>
<organism evidence="3 4">
    <name type="scientific">Polystyrenella longa</name>
    <dbReference type="NCBI Taxonomy" id="2528007"/>
    <lineage>
        <taxon>Bacteria</taxon>
        <taxon>Pseudomonadati</taxon>
        <taxon>Planctomycetota</taxon>
        <taxon>Planctomycetia</taxon>
        <taxon>Planctomycetales</taxon>
        <taxon>Planctomycetaceae</taxon>
        <taxon>Polystyrenella</taxon>
    </lineage>
</organism>
<dbReference type="Gene3D" id="3.30.700.10">
    <property type="entry name" value="Glycoprotein, Type 4 Pilin"/>
    <property type="match status" value="1"/>
</dbReference>
<dbReference type="EMBL" id="CP036281">
    <property type="protein sequence ID" value="QDU81804.1"/>
    <property type="molecule type" value="Genomic_DNA"/>
</dbReference>
<keyword evidence="1" id="KW-0812">Transmembrane</keyword>
<dbReference type="NCBIfam" id="TIGR04294">
    <property type="entry name" value="pre_pil_HX9DG"/>
    <property type="match status" value="1"/>
</dbReference>
<dbReference type="InterPro" id="IPR011453">
    <property type="entry name" value="DUF1559"/>
</dbReference>
<dbReference type="KEGG" id="plon:Pla110_35540"/>
<feature type="transmembrane region" description="Helical" evidence="1">
    <location>
        <begin position="12"/>
        <end position="34"/>
    </location>
</feature>
<dbReference type="PANTHER" id="PTHR30093:SF2">
    <property type="entry name" value="TYPE II SECRETION SYSTEM PROTEIN H"/>
    <property type="match status" value="1"/>
</dbReference>
<dbReference type="Pfam" id="PF07596">
    <property type="entry name" value="SBP_bac_10"/>
    <property type="match status" value="1"/>
</dbReference>
<feature type="domain" description="DUF1559" evidence="2">
    <location>
        <begin position="35"/>
        <end position="339"/>
    </location>
</feature>
<dbReference type="InterPro" id="IPR012902">
    <property type="entry name" value="N_methyl_site"/>
</dbReference>
<gene>
    <name evidence="3" type="ORF">Pla110_35540</name>
</gene>
<sequence>MKIMSRRRRGFTLIELLVVISIIGTLMALLIPAVQNAREAARVLQCRNNMKNMSLAVHNYASARGGKLPVLAQEIGGTEFGWPISLMGFVDQAAVDREVRETGIVPTNLVLGVFTCPDDVNSTGLPYGLSYAANGGFMPADVWGNSTPDYSFILESIDWNRDNAINSGDSVIARGTGVFFRPSNTANPVSSMTLDYISNGDGLSNTVMFAENIQSRDFRSSATGDIAFGVSVAVGGAGKPNIALATGAIGLRDASDDDVLDPALGTREALRLLNGSSPGEGAVAFDLKDAPTGVDNASINANRESAQPGEAPRPSSNHPGVVIVGLCDGSVRTMGEAVDTAVYTRSLTTNGSRFGQYVGEGQTFVAD</sequence>
<keyword evidence="1" id="KW-1133">Transmembrane helix</keyword>
<dbReference type="Proteomes" id="UP000317178">
    <property type="component" value="Chromosome"/>
</dbReference>
<dbReference type="Pfam" id="PF07963">
    <property type="entry name" value="N_methyl"/>
    <property type="match status" value="1"/>
</dbReference>
<dbReference type="InterPro" id="IPR045584">
    <property type="entry name" value="Pilin-like"/>
</dbReference>
<evidence type="ECO:0000259" key="2">
    <source>
        <dbReference type="Pfam" id="PF07596"/>
    </source>
</evidence>